<reference evidence="2 3" key="1">
    <citation type="journal article" date="2021" name="BMC Genomics">
        <title>Genome-resolved metagenome and metatranscriptome analyses of thermophilic composting reveal key bacterial players and their metabolic interactions.</title>
        <authorList>
            <person name="Braga L.P.P."/>
            <person name="Pereira R.V."/>
            <person name="Martins L.F."/>
            <person name="Moura L.M.S."/>
            <person name="Sanchez F.B."/>
            <person name="Patane J.S.L."/>
            <person name="da Silva A.M."/>
            <person name="Setubal J.C."/>
        </authorList>
    </citation>
    <scope>NUCLEOTIDE SEQUENCE [LARGE SCALE GENOMIC DNA]</scope>
    <source>
        <strain evidence="2">ZC4RG45</strain>
    </source>
</reference>
<name>A0ABD6FDJ2_9PSEU</name>
<dbReference type="InterPro" id="IPR002586">
    <property type="entry name" value="CobQ/CobB/MinD/ParA_Nub-bd_dom"/>
</dbReference>
<dbReference type="InterPro" id="IPR027417">
    <property type="entry name" value="P-loop_NTPase"/>
</dbReference>
<dbReference type="SUPFAM" id="SSF52540">
    <property type="entry name" value="P-loop containing nucleoside triphosphate hydrolases"/>
    <property type="match status" value="1"/>
</dbReference>
<feature type="domain" description="CobQ/CobB/MinD/ParA nucleotide binding" evidence="1">
    <location>
        <begin position="4"/>
        <end position="30"/>
    </location>
</feature>
<proteinExistence type="predicted"/>
<dbReference type="AlphaFoldDB" id="A0ABD6FDJ2"/>
<dbReference type="Proteomes" id="UP000249324">
    <property type="component" value="Unassembled WGS sequence"/>
</dbReference>
<dbReference type="EMBL" id="QGUI02000068">
    <property type="protein sequence ID" value="MFO7192038.1"/>
    <property type="molecule type" value="Genomic_DNA"/>
</dbReference>
<evidence type="ECO:0000313" key="3">
    <source>
        <dbReference type="Proteomes" id="UP000249324"/>
    </source>
</evidence>
<sequence>MQTVAVLSLKGGVGKTTVTLGLASAALRRG</sequence>
<accession>A0ABD6FDJ2</accession>
<evidence type="ECO:0000259" key="1">
    <source>
        <dbReference type="Pfam" id="PF01656"/>
    </source>
</evidence>
<feature type="non-terminal residue" evidence="2">
    <location>
        <position position="30"/>
    </location>
</feature>
<protein>
    <submittedName>
        <fullName evidence="2">ParA family protein</fullName>
    </submittedName>
</protein>
<organism evidence="2 3">
    <name type="scientific">Thermocrispum agreste</name>
    <dbReference type="NCBI Taxonomy" id="37925"/>
    <lineage>
        <taxon>Bacteria</taxon>
        <taxon>Bacillati</taxon>
        <taxon>Actinomycetota</taxon>
        <taxon>Actinomycetes</taxon>
        <taxon>Pseudonocardiales</taxon>
        <taxon>Pseudonocardiaceae</taxon>
        <taxon>Thermocrispum</taxon>
    </lineage>
</organism>
<gene>
    <name evidence="2" type="ORF">DIU77_007325</name>
</gene>
<evidence type="ECO:0000313" key="2">
    <source>
        <dbReference type="EMBL" id="MFO7192038.1"/>
    </source>
</evidence>
<comment type="caution">
    <text evidence="2">The sequence shown here is derived from an EMBL/GenBank/DDBJ whole genome shotgun (WGS) entry which is preliminary data.</text>
</comment>
<dbReference type="Gene3D" id="3.40.50.300">
    <property type="entry name" value="P-loop containing nucleotide triphosphate hydrolases"/>
    <property type="match status" value="1"/>
</dbReference>
<dbReference type="Pfam" id="PF01656">
    <property type="entry name" value="CbiA"/>
    <property type="match status" value="1"/>
</dbReference>